<proteinExistence type="predicted"/>
<evidence type="ECO:0000313" key="2">
    <source>
        <dbReference type="EMBL" id="GAA3760434.1"/>
    </source>
</evidence>
<dbReference type="EMBL" id="BAABDD010000031">
    <property type="protein sequence ID" value="GAA3760434.1"/>
    <property type="molecule type" value="Genomic_DNA"/>
</dbReference>
<keyword evidence="3" id="KW-1185">Reference proteome</keyword>
<feature type="domain" description="NAD(P)-binding" evidence="1">
    <location>
        <begin position="8"/>
        <end position="196"/>
    </location>
</feature>
<sequence>MNKIVVFGAGGRSGRAILSEARSRGHQVTAAIRAPQNHPDLVEHADFLVQADAMCPGDVAEAAAGHDTAVNATRSAGTIAADHLVKLNDALLSGLTEARVARLLVVGGAGTLEIAPGLQFVDTAAFPHSAKPRGIAHREALQALRASSTWVDWVYVTPPPAFVPHGPRTGAYRIADARFLVDAPDSSAISYADYAIGIVDEIELCRYHRERIVLTR</sequence>
<accession>A0ABP7GC75</accession>
<name>A0ABP7GC75_9ACTN</name>
<dbReference type="InterPro" id="IPR036291">
    <property type="entry name" value="NAD(P)-bd_dom_sf"/>
</dbReference>
<dbReference type="InterPro" id="IPR016040">
    <property type="entry name" value="NAD(P)-bd_dom"/>
</dbReference>
<evidence type="ECO:0000259" key="1">
    <source>
        <dbReference type="Pfam" id="PF13460"/>
    </source>
</evidence>
<organism evidence="2 3">
    <name type="scientific">Salinactinospora qingdaonensis</name>
    <dbReference type="NCBI Taxonomy" id="702744"/>
    <lineage>
        <taxon>Bacteria</taxon>
        <taxon>Bacillati</taxon>
        <taxon>Actinomycetota</taxon>
        <taxon>Actinomycetes</taxon>
        <taxon>Streptosporangiales</taxon>
        <taxon>Nocardiopsidaceae</taxon>
        <taxon>Salinactinospora</taxon>
    </lineage>
</organism>
<dbReference type="RefSeq" id="WP_344975500.1">
    <property type="nucleotide sequence ID" value="NZ_BAABDD010000031.1"/>
</dbReference>
<dbReference type="PANTHER" id="PTHR43355:SF2">
    <property type="entry name" value="FLAVIN REDUCTASE (NADPH)"/>
    <property type="match status" value="1"/>
</dbReference>
<dbReference type="InterPro" id="IPR051606">
    <property type="entry name" value="Polyketide_Oxido-like"/>
</dbReference>
<comment type="caution">
    <text evidence="2">The sequence shown here is derived from an EMBL/GenBank/DDBJ whole genome shotgun (WGS) entry which is preliminary data.</text>
</comment>
<evidence type="ECO:0000313" key="3">
    <source>
        <dbReference type="Proteomes" id="UP001500908"/>
    </source>
</evidence>
<reference evidence="3" key="1">
    <citation type="journal article" date="2019" name="Int. J. Syst. Evol. Microbiol.">
        <title>The Global Catalogue of Microorganisms (GCM) 10K type strain sequencing project: providing services to taxonomists for standard genome sequencing and annotation.</title>
        <authorList>
            <consortium name="The Broad Institute Genomics Platform"/>
            <consortium name="The Broad Institute Genome Sequencing Center for Infectious Disease"/>
            <person name="Wu L."/>
            <person name="Ma J."/>
        </authorList>
    </citation>
    <scope>NUCLEOTIDE SEQUENCE [LARGE SCALE GENOMIC DNA]</scope>
    <source>
        <strain evidence="3">JCM 17137</strain>
    </source>
</reference>
<gene>
    <name evidence="2" type="ORF">GCM10022402_42920</name>
</gene>
<dbReference type="PANTHER" id="PTHR43355">
    <property type="entry name" value="FLAVIN REDUCTASE (NADPH)"/>
    <property type="match status" value="1"/>
</dbReference>
<dbReference type="Proteomes" id="UP001500908">
    <property type="component" value="Unassembled WGS sequence"/>
</dbReference>
<dbReference type="Gene3D" id="3.40.50.720">
    <property type="entry name" value="NAD(P)-binding Rossmann-like Domain"/>
    <property type="match status" value="1"/>
</dbReference>
<protein>
    <submittedName>
        <fullName evidence="2">NAD(P)H-binding protein</fullName>
    </submittedName>
</protein>
<dbReference type="SUPFAM" id="SSF51735">
    <property type="entry name" value="NAD(P)-binding Rossmann-fold domains"/>
    <property type="match status" value="1"/>
</dbReference>
<dbReference type="Pfam" id="PF13460">
    <property type="entry name" value="NAD_binding_10"/>
    <property type="match status" value="1"/>
</dbReference>